<dbReference type="GO" id="GO:0005634">
    <property type="term" value="C:nucleus"/>
    <property type="evidence" value="ECO:0007669"/>
    <property type="project" value="UniProtKB-SubCell"/>
</dbReference>
<dbReference type="GO" id="GO:0003677">
    <property type="term" value="F:DNA binding"/>
    <property type="evidence" value="ECO:0007669"/>
    <property type="project" value="UniProtKB-KW"/>
</dbReference>
<organism evidence="8 9">
    <name type="scientific">Capsella rubella</name>
    <dbReference type="NCBI Taxonomy" id="81985"/>
    <lineage>
        <taxon>Eukaryota</taxon>
        <taxon>Viridiplantae</taxon>
        <taxon>Streptophyta</taxon>
        <taxon>Embryophyta</taxon>
        <taxon>Tracheophyta</taxon>
        <taxon>Spermatophyta</taxon>
        <taxon>Magnoliopsida</taxon>
        <taxon>eudicotyledons</taxon>
        <taxon>Gunneridae</taxon>
        <taxon>Pentapetalae</taxon>
        <taxon>rosids</taxon>
        <taxon>malvids</taxon>
        <taxon>Brassicales</taxon>
        <taxon>Brassicaceae</taxon>
        <taxon>Camelineae</taxon>
        <taxon>Capsella</taxon>
    </lineage>
</organism>
<gene>
    <name evidence="8" type="ORF">CARUB_v10024004mg</name>
</gene>
<dbReference type="PANTHER" id="PTHR31541:SF28">
    <property type="entry name" value="TF-B3 DOMAIN-CONTAINING PROTEIN"/>
    <property type="match status" value="1"/>
</dbReference>
<dbReference type="SMART" id="SM01019">
    <property type="entry name" value="B3"/>
    <property type="match status" value="1"/>
</dbReference>
<evidence type="ECO:0000313" key="9">
    <source>
        <dbReference type="Proteomes" id="UP000029121"/>
    </source>
</evidence>
<keyword evidence="4" id="KW-0804">Transcription</keyword>
<evidence type="ECO:0000256" key="6">
    <source>
        <dbReference type="SAM" id="MobiDB-lite"/>
    </source>
</evidence>
<dbReference type="InterPro" id="IPR005508">
    <property type="entry name" value="At2g31720-like"/>
</dbReference>
<name>R0FYK2_9BRAS</name>
<keyword evidence="2" id="KW-0805">Transcription regulation</keyword>
<dbReference type="CDD" id="cd10017">
    <property type="entry name" value="B3_DNA"/>
    <property type="match status" value="1"/>
</dbReference>
<dbReference type="SUPFAM" id="SSF101936">
    <property type="entry name" value="DNA-binding pseudobarrel domain"/>
    <property type="match status" value="1"/>
</dbReference>
<dbReference type="EMBL" id="KB870808">
    <property type="protein sequence ID" value="EOA27846.1"/>
    <property type="molecule type" value="Genomic_DNA"/>
</dbReference>
<keyword evidence="3" id="KW-0238">DNA-binding</keyword>
<accession>R0FYK2</accession>
<protein>
    <recommendedName>
        <fullName evidence="7">TF-B3 domain-containing protein</fullName>
    </recommendedName>
</protein>
<feature type="domain" description="TF-B3" evidence="7">
    <location>
        <begin position="108"/>
        <end position="211"/>
    </location>
</feature>
<keyword evidence="9" id="KW-1185">Reference proteome</keyword>
<evidence type="ECO:0000259" key="7">
    <source>
        <dbReference type="SMART" id="SM01019"/>
    </source>
</evidence>
<reference evidence="9" key="1">
    <citation type="journal article" date="2013" name="Nat. Genet.">
        <title>The Capsella rubella genome and the genomic consequences of rapid mating system evolution.</title>
        <authorList>
            <person name="Slotte T."/>
            <person name="Hazzouri K.M."/>
            <person name="Agren J.A."/>
            <person name="Koenig D."/>
            <person name="Maumus F."/>
            <person name="Guo Y.L."/>
            <person name="Steige K."/>
            <person name="Platts A.E."/>
            <person name="Escobar J.S."/>
            <person name="Newman L.K."/>
            <person name="Wang W."/>
            <person name="Mandakova T."/>
            <person name="Vello E."/>
            <person name="Smith L.M."/>
            <person name="Henz S.R."/>
            <person name="Steffen J."/>
            <person name="Takuno S."/>
            <person name="Brandvain Y."/>
            <person name="Coop G."/>
            <person name="Andolfatto P."/>
            <person name="Hu T.T."/>
            <person name="Blanchette M."/>
            <person name="Clark R.M."/>
            <person name="Quesneville H."/>
            <person name="Nordborg M."/>
            <person name="Gaut B.S."/>
            <person name="Lysak M.A."/>
            <person name="Jenkins J."/>
            <person name="Grimwood J."/>
            <person name="Chapman J."/>
            <person name="Prochnik S."/>
            <person name="Shu S."/>
            <person name="Rokhsar D."/>
            <person name="Schmutz J."/>
            <person name="Weigel D."/>
            <person name="Wright S.I."/>
        </authorList>
    </citation>
    <scope>NUCLEOTIDE SEQUENCE [LARGE SCALE GENOMIC DNA]</scope>
    <source>
        <strain evidence="9">cv. Monte Gargano</strain>
    </source>
</reference>
<dbReference type="InterPro" id="IPR003340">
    <property type="entry name" value="B3_DNA-bd"/>
</dbReference>
<dbReference type="Gene3D" id="2.40.330.10">
    <property type="entry name" value="DNA-binding pseudobarrel domain"/>
    <property type="match status" value="1"/>
</dbReference>
<comment type="subcellular location">
    <subcellularLocation>
        <location evidence="1">Nucleus</location>
    </subcellularLocation>
</comment>
<sequence length="226" mass="26598">MVFKQKEKDAEVVIAARILMHISQAQAPEEDDTDDEVEFEDESTPLLQVSQRADTNQPKKVENQNMMRIDKKERFSEEKQRLIQTWYRAEPEPPEIFDEVPRPFNKPLKKQLKLSDVDGNQSRLMLPRQFVAESIVPFLEASENPSVGINVLVYRPDRKVQHMIFKLWKRAPFLTSGWKEFVTKYSLMKTSDFVTVWVFRHLKTRKLCFAIDHIRFPLMENQVGSS</sequence>
<keyword evidence="5" id="KW-0539">Nucleus</keyword>
<evidence type="ECO:0000256" key="5">
    <source>
        <dbReference type="ARBA" id="ARBA00023242"/>
    </source>
</evidence>
<dbReference type="PANTHER" id="PTHR31541">
    <property type="entry name" value="B3 DOMAIN PLANT PROTEIN-RELATED"/>
    <property type="match status" value="1"/>
</dbReference>
<feature type="region of interest" description="Disordered" evidence="6">
    <location>
        <begin position="25"/>
        <end position="58"/>
    </location>
</feature>
<feature type="compositionally biased region" description="Polar residues" evidence="6">
    <location>
        <begin position="45"/>
        <end position="56"/>
    </location>
</feature>
<evidence type="ECO:0000256" key="3">
    <source>
        <dbReference type="ARBA" id="ARBA00023125"/>
    </source>
</evidence>
<evidence type="ECO:0000256" key="2">
    <source>
        <dbReference type="ARBA" id="ARBA00023015"/>
    </source>
</evidence>
<evidence type="ECO:0000256" key="1">
    <source>
        <dbReference type="ARBA" id="ARBA00004123"/>
    </source>
</evidence>
<dbReference type="STRING" id="81985.R0FYK2"/>
<evidence type="ECO:0000256" key="4">
    <source>
        <dbReference type="ARBA" id="ARBA00023163"/>
    </source>
</evidence>
<dbReference type="AlphaFoldDB" id="R0FYK2"/>
<feature type="compositionally biased region" description="Acidic residues" evidence="6">
    <location>
        <begin position="28"/>
        <end position="43"/>
    </location>
</feature>
<dbReference type="Proteomes" id="UP000029121">
    <property type="component" value="Unassembled WGS sequence"/>
</dbReference>
<dbReference type="InterPro" id="IPR015300">
    <property type="entry name" value="DNA-bd_pseudobarrel_sf"/>
</dbReference>
<proteinExistence type="predicted"/>
<evidence type="ECO:0000313" key="8">
    <source>
        <dbReference type="EMBL" id="EOA27846.1"/>
    </source>
</evidence>